<proteinExistence type="predicted"/>
<dbReference type="STRING" id="979556.MTES_1839"/>
<evidence type="ECO:0000256" key="1">
    <source>
        <dbReference type="SAM" id="MobiDB-lite"/>
    </source>
</evidence>
<feature type="compositionally biased region" description="Basic and acidic residues" evidence="1">
    <location>
        <begin position="473"/>
        <end position="492"/>
    </location>
</feature>
<name>E8NBX0_MICTS</name>
<dbReference type="HOGENOM" id="CLU_391719_0_0_11"/>
<organism evidence="2 3">
    <name type="scientific">Microbacterium testaceum (strain StLB037)</name>
    <dbReference type="NCBI Taxonomy" id="979556"/>
    <lineage>
        <taxon>Bacteria</taxon>
        <taxon>Bacillati</taxon>
        <taxon>Actinomycetota</taxon>
        <taxon>Actinomycetes</taxon>
        <taxon>Micrococcales</taxon>
        <taxon>Microbacteriaceae</taxon>
        <taxon>Microbacterium</taxon>
    </lineage>
</organism>
<gene>
    <name evidence="2" type="ordered locus">MTES_1839</name>
</gene>
<evidence type="ECO:0000313" key="3">
    <source>
        <dbReference type="Proteomes" id="UP000008975"/>
    </source>
</evidence>
<reference evidence="2 3" key="1">
    <citation type="journal article" date="2011" name="J. Bacteriol.">
        <title>Genome sequence of Microbacterium testaceum StLB037, an N-acylhomoserine lactone-degrading bacterium isolated from potato leaves.</title>
        <authorList>
            <person name="Morohoshi T."/>
            <person name="Wang W.-Z."/>
            <person name="Someya N."/>
            <person name="Ikeda T."/>
        </authorList>
    </citation>
    <scope>NUCLEOTIDE SEQUENCE [LARGE SCALE GENOMIC DNA]</scope>
    <source>
        <strain evidence="2 3">StLB037</strain>
    </source>
</reference>
<protein>
    <submittedName>
        <fullName evidence="2">FOG: PAS/PAC domain</fullName>
    </submittedName>
</protein>
<dbReference type="EMBL" id="AP012052">
    <property type="protein sequence ID" value="BAJ74803.1"/>
    <property type="molecule type" value="Genomic_DNA"/>
</dbReference>
<feature type="region of interest" description="Disordered" evidence="1">
    <location>
        <begin position="183"/>
        <end position="204"/>
    </location>
</feature>
<reference key="2">
    <citation type="submission" date="2011-02" db="EMBL/GenBank/DDBJ databases">
        <title>Genome sequence of Microbacterium testaceum StLB037.</title>
        <authorList>
            <person name="Morohoshi T."/>
            <person name="Wang W.Z."/>
            <person name="Someya N."/>
            <person name="Ikeda T."/>
        </authorList>
    </citation>
    <scope>NUCLEOTIDE SEQUENCE</scope>
    <source>
        <strain>StLB037</strain>
    </source>
</reference>
<dbReference type="AlphaFoldDB" id="E8NBX0"/>
<dbReference type="eggNOG" id="COG5444">
    <property type="taxonomic scope" value="Bacteria"/>
</dbReference>
<feature type="region of interest" description="Disordered" evidence="1">
    <location>
        <begin position="406"/>
        <end position="438"/>
    </location>
</feature>
<dbReference type="KEGG" id="mts:MTES_1839"/>
<feature type="compositionally biased region" description="Polar residues" evidence="1">
    <location>
        <begin position="192"/>
        <end position="201"/>
    </location>
</feature>
<sequence length="704" mass="74646">MSHGLIDPSKLPGHNLDLAGVSQAAADISSRGGSIQQAGTDVASSWSTLPASYESTGAESVYVAMNPVRDASDRVGGDLTAVASALTDWVTTVQPILTRVADLRTDAEAFVVEANNFSSRLAWTNNLAVTFLPVPVDNWWEDPDMVQRNADLVDQGYLLGEQLRVANEDLANAIRRSAGLSTNAVPPAATSAPDNLQTDWGSASPREESCAEKTIGFPMHLTGGVLNGAWDMVGGLGMLLGGYDFKSWPPPAWGMVGDMLSGDFQGAVDRGGDWLSGWGQSWMGLGHLVTGVSMGFMAPVMTEVVAPGQISDLKSKGADTGFLEWQQQWMRDSYRSYIDLFGSFVGYHAPEEWWKATPDQWGEGWSDWGKDPGGTAGTSLFNIATLVLPTKGGGALLDGVKGGRGAEGLGDDVGRGGAVERPSGATPESNGLHLRSDGLVDDGARFGGAQDNLANTLERSSLDDGGTLLDDIRGGDHLVRPDADVPRVHAGDPDVQQFHLGDPDAPAVHHGGGEGHGAPDHGGPGVDGPGSPASPGRPPVGGTVENIGGHDIWLPDGFKHEGGDIVRYENGVPGSRIPADDYVGLRERSVHNGGSDTLMLGRFLKDDPASYIDVAKREGATYFDMGPEWGQAEAKYGLSPRDDMFDFFNRPVLDEAIRSGKTIRFSHDPFAKVSEGKFLEMEARYLEAHGFTIMEDANGWIAVG</sequence>
<evidence type="ECO:0000313" key="2">
    <source>
        <dbReference type="EMBL" id="BAJ74803.1"/>
    </source>
</evidence>
<feature type="region of interest" description="Disordered" evidence="1">
    <location>
        <begin position="473"/>
        <end position="553"/>
    </location>
</feature>
<dbReference type="RefSeq" id="WP_013584928.1">
    <property type="nucleotide sequence ID" value="NC_015125.1"/>
</dbReference>
<dbReference type="OrthoDB" id="3259283at2"/>
<dbReference type="Proteomes" id="UP000008975">
    <property type="component" value="Chromosome"/>
</dbReference>
<accession>E8NBX0</accession>